<sequence length="136" mass="14841">MTSPPSTFPDVEAIVVELLSERADLADAVVDETPPPGFDGTQKAVIVSRRGGAWIDDLHLDQPLIELEAYGPDKTTAHRLANSARAELLAAVGRRYGTNIVISDVVESDGPRWLPEYLYPAANRYLCVLRVSLRIG</sequence>
<evidence type="ECO:0000313" key="1">
    <source>
        <dbReference type="EMBL" id="OEV14799.1"/>
    </source>
</evidence>
<keyword evidence="2" id="KW-1185">Reference proteome</keyword>
<dbReference type="Proteomes" id="UP000175971">
    <property type="component" value="Unassembled WGS sequence"/>
</dbReference>
<dbReference type="RefSeq" id="WP_053559776.1">
    <property type="nucleotide sequence ID" value="NZ_LJGZ01000114.1"/>
</dbReference>
<evidence type="ECO:0000313" key="2">
    <source>
        <dbReference type="Proteomes" id="UP000175971"/>
    </source>
</evidence>
<reference evidence="1 2" key="1">
    <citation type="journal article" date="2016" name="Front. Microbiol.">
        <title>Comparative Genomics Analysis of Streptomyces Species Reveals Their Adaptation to the Marine Environment and Their Diversity at the Genomic Level.</title>
        <authorList>
            <person name="Tian X."/>
            <person name="Zhang Z."/>
            <person name="Yang T."/>
            <person name="Chen M."/>
            <person name="Li J."/>
            <person name="Chen F."/>
            <person name="Yang J."/>
            <person name="Li W."/>
            <person name="Zhang B."/>
            <person name="Zhang Z."/>
            <person name="Wu J."/>
            <person name="Zhang C."/>
            <person name="Long L."/>
            <person name="Xiao J."/>
        </authorList>
    </citation>
    <scope>NUCLEOTIDE SEQUENCE [LARGE SCALE GENOMIC DNA]</scope>
    <source>
        <strain evidence="1 2">SCSIO M10372</strain>
    </source>
</reference>
<proteinExistence type="predicted"/>
<accession>A0A1E7LF17</accession>
<dbReference type="GeneID" id="97334441"/>
<dbReference type="AlphaFoldDB" id="A0A1E7LF17"/>
<comment type="caution">
    <text evidence="1">The sequence shown here is derived from an EMBL/GenBank/DDBJ whole genome shotgun (WGS) entry which is preliminary data.</text>
</comment>
<name>A0A1E7LF17_9ACTN</name>
<gene>
    <name evidence="1" type="ORF">AN221_44100</name>
</gene>
<dbReference type="OrthoDB" id="3625315at2"/>
<dbReference type="EMBL" id="LJGZ01000114">
    <property type="protein sequence ID" value="OEV14799.1"/>
    <property type="molecule type" value="Genomic_DNA"/>
</dbReference>
<evidence type="ECO:0008006" key="3">
    <source>
        <dbReference type="Google" id="ProtNLM"/>
    </source>
</evidence>
<organism evidence="1 2">
    <name type="scientific">Streptomyces nanshensis</name>
    <dbReference type="NCBI Taxonomy" id="518642"/>
    <lineage>
        <taxon>Bacteria</taxon>
        <taxon>Bacillati</taxon>
        <taxon>Actinomycetota</taxon>
        <taxon>Actinomycetes</taxon>
        <taxon>Kitasatosporales</taxon>
        <taxon>Streptomycetaceae</taxon>
        <taxon>Streptomyces</taxon>
    </lineage>
</organism>
<protein>
    <recommendedName>
        <fullName evidence="3">Tail terminator</fullName>
    </recommendedName>
</protein>
<dbReference type="PATRIC" id="fig|518642.7.peg.8702"/>